<feature type="domain" description="HTH cro/C1-type" evidence="2">
    <location>
        <begin position="6"/>
        <end position="61"/>
    </location>
</feature>
<proteinExistence type="predicted"/>
<dbReference type="EMBL" id="JAJJVO010000094">
    <property type="protein sequence ID" value="MCC9273867.1"/>
    <property type="molecule type" value="Genomic_DNA"/>
</dbReference>
<evidence type="ECO:0000313" key="4">
    <source>
        <dbReference type="Proteomes" id="UP000813384"/>
    </source>
</evidence>
<dbReference type="PANTHER" id="PTHR46558:SF14">
    <property type="entry name" value="HTH-TYPE TRANSCRIPTIONAL REGULATOR ANSR"/>
    <property type="match status" value="1"/>
</dbReference>
<comment type="caution">
    <text evidence="3">The sequence shown here is derived from an EMBL/GenBank/DDBJ whole genome shotgun (WGS) entry which is preliminary data.</text>
</comment>
<dbReference type="SUPFAM" id="SSF47413">
    <property type="entry name" value="lambda repressor-like DNA-binding domains"/>
    <property type="match status" value="1"/>
</dbReference>
<dbReference type="Pfam" id="PF01381">
    <property type="entry name" value="HTH_3"/>
    <property type="match status" value="1"/>
</dbReference>
<keyword evidence="1" id="KW-0238">DNA-binding</keyword>
<dbReference type="PROSITE" id="PS50943">
    <property type="entry name" value="HTH_CROC1"/>
    <property type="match status" value="1"/>
</dbReference>
<accession>A0A9E3ZTE8</accession>
<dbReference type="AlphaFoldDB" id="A0A9E3ZTE8"/>
<sequence length="140" mass="16317">MFSDRLKELRKSKTHLTQQDMADMLGVAKTTYASYEQGKRTPDTDLQNKIADYFNVSLDYLHGRSETKRYYDLTDKDERDIASELEEMISDLTNNGLLFSKNASEIDQETRELLIASLENSLRIAKIEAKKKFTPKKYRH</sequence>
<organism evidence="3 4">
    <name type="scientific">Enterococcus aquimarinus</name>
    <dbReference type="NCBI Taxonomy" id="328396"/>
    <lineage>
        <taxon>Bacteria</taxon>
        <taxon>Bacillati</taxon>
        <taxon>Bacillota</taxon>
        <taxon>Bacilli</taxon>
        <taxon>Lactobacillales</taxon>
        <taxon>Enterococcaceae</taxon>
        <taxon>Enterococcus</taxon>
    </lineage>
</organism>
<dbReference type="InterPro" id="IPR001387">
    <property type="entry name" value="Cro/C1-type_HTH"/>
</dbReference>
<dbReference type="GO" id="GO:0003677">
    <property type="term" value="F:DNA binding"/>
    <property type="evidence" value="ECO:0007669"/>
    <property type="project" value="UniProtKB-KW"/>
</dbReference>
<name>A0A9E3ZTE8_9ENTE</name>
<dbReference type="PANTHER" id="PTHR46558">
    <property type="entry name" value="TRACRIPTIONAL REGULATORY PROTEIN-RELATED-RELATED"/>
    <property type="match status" value="1"/>
</dbReference>
<gene>
    <name evidence="3" type="ORF">K8V42_06210</name>
</gene>
<reference evidence="3" key="2">
    <citation type="submission" date="2021-11" db="EMBL/GenBank/DDBJ databases">
        <authorList>
            <person name="Gilroy R."/>
        </authorList>
    </citation>
    <scope>NUCLEOTIDE SEQUENCE</scope>
    <source>
        <strain evidence="3">150</strain>
    </source>
</reference>
<dbReference type="SMART" id="SM00530">
    <property type="entry name" value="HTH_XRE"/>
    <property type="match status" value="1"/>
</dbReference>
<dbReference type="CDD" id="cd00093">
    <property type="entry name" value="HTH_XRE"/>
    <property type="match status" value="1"/>
</dbReference>
<dbReference type="InterPro" id="IPR010982">
    <property type="entry name" value="Lambda_DNA-bd_dom_sf"/>
</dbReference>
<reference evidence="3" key="1">
    <citation type="journal article" date="2021" name="PeerJ">
        <title>Extensive microbial diversity within the chicken gut microbiome revealed by metagenomics and culture.</title>
        <authorList>
            <person name="Gilroy R."/>
            <person name="Ravi A."/>
            <person name="Getino M."/>
            <person name="Pursley I."/>
            <person name="Horton D.L."/>
            <person name="Alikhan N.F."/>
            <person name="Baker D."/>
            <person name="Gharbi K."/>
            <person name="Hall N."/>
            <person name="Watson M."/>
            <person name="Adriaenssens E.M."/>
            <person name="Foster-Nyarko E."/>
            <person name="Jarju S."/>
            <person name="Secka A."/>
            <person name="Antonio M."/>
            <person name="Oren A."/>
            <person name="Chaudhuri R.R."/>
            <person name="La Ragione R."/>
            <person name="Hildebrand F."/>
            <person name="Pallen M.J."/>
        </authorList>
    </citation>
    <scope>NUCLEOTIDE SEQUENCE</scope>
    <source>
        <strain evidence="3">150</strain>
    </source>
</reference>
<dbReference type="Gene3D" id="1.10.260.40">
    <property type="entry name" value="lambda repressor-like DNA-binding domains"/>
    <property type="match status" value="1"/>
</dbReference>
<evidence type="ECO:0000313" key="3">
    <source>
        <dbReference type="EMBL" id="MCC9273867.1"/>
    </source>
</evidence>
<protein>
    <submittedName>
        <fullName evidence="3">Helix-turn-helix domain-containing protein</fullName>
    </submittedName>
</protein>
<evidence type="ECO:0000259" key="2">
    <source>
        <dbReference type="PROSITE" id="PS50943"/>
    </source>
</evidence>
<dbReference type="Proteomes" id="UP000813384">
    <property type="component" value="Unassembled WGS sequence"/>
</dbReference>
<evidence type="ECO:0000256" key="1">
    <source>
        <dbReference type="ARBA" id="ARBA00023125"/>
    </source>
</evidence>